<dbReference type="EMBL" id="LANP01000008">
    <property type="protein sequence ID" value="KJV56528.1"/>
    <property type="molecule type" value="Genomic_DNA"/>
</dbReference>
<dbReference type="SMART" id="SM00248">
    <property type="entry name" value="ANK"/>
    <property type="match status" value="3"/>
</dbReference>
<evidence type="ECO:0000256" key="3">
    <source>
        <dbReference type="PROSITE-ProRule" id="PRU00023"/>
    </source>
</evidence>
<keyword evidence="2 3" id="KW-0040">ANK repeat</keyword>
<dbReference type="PROSITE" id="PS50297">
    <property type="entry name" value="ANK_REP_REGION"/>
    <property type="match status" value="4"/>
</dbReference>
<organism evidence="4 5">
    <name type="scientific">Orientia chuto str. Dubai</name>
    <dbReference type="NCBI Taxonomy" id="1359168"/>
    <lineage>
        <taxon>Bacteria</taxon>
        <taxon>Pseudomonadati</taxon>
        <taxon>Pseudomonadota</taxon>
        <taxon>Alphaproteobacteria</taxon>
        <taxon>Rickettsiales</taxon>
        <taxon>Rickettsiaceae</taxon>
        <taxon>Rickettsieae</taxon>
        <taxon>Orientia</taxon>
    </lineage>
</organism>
<dbReference type="PATRIC" id="fig|1359168.3.peg.1163"/>
<dbReference type="Pfam" id="PF12796">
    <property type="entry name" value="Ank_2"/>
    <property type="match status" value="1"/>
</dbReference>
<feature type="repeat" description="ANK" evidence="3">
    <location>
        <begin position="143"/>
        <end position="175"/>
    </location>
</feature>
<evidence type="ECO:0000313" key="5">
    <source>
        <dbReference type="Proteomes" id="UP000033616"/>
    </source>
</evidence>
<evidence type="ECO:0000256" key="2">
    <source>
        <dbReference type="ARBA" id="ARBA00023043"/>
    </source>
</evidence>
<dbReference type="PANTHER" id="PTHR24198">
    <property type="entry name" value="ANKYRIN REPEAT AND PROTEIN KINASE DOMAIN-CONTAINING PROTEIN"/>
    <property type="match status" value="1"/>
</dbReference>
<gene>
    <name evidence="4" type="ORF">OCHUTO_0405</name>
</gene>
<dbReference type="PROSITE" id="PS50088">
    <property type="entry name" value="ANK_REPEAT"/>
    <property type="match status" value="4"/>
</dbReference>
<reference evidence="4 5" key="1">
    <citation type="submission" date="2015-02" db="EMBL/GenBank/DDBJ databases">
        <title>Genome Sequencing of Rickettsiales.</title>
        <authorList>
            <person name="Daugherty S.C."/>
            <person name="Su Q."/>
            <person name="Abolude K."/>
            <person name="Beier-Sexton M."/>
            <person name="Carlyon J.A."/>
            <person name="Carter R."/>
            <person name="Day N.P."/>
            <person name="Dumler S.J."/>
            <person name="Dyachenko V."/>
            <person name="Godinez A."/>
            <person name="Kurtti T.J."/>
            <person name="Lichay M."/>
            <person name="Mullins K.E."/>
            <person name="Ott S."/>
            <person name="Pappas-Brown V."/>
            <person name="Paris D.H."/>
            <person name="Patel P."/>
            <person name="Richards A.L."/>
            <person name="Sadzewicz L."/>
            <person name="Sears K."/>
            <person name="Seidman D."/>
            <person name="Sengamalay N."/>
            <person name="Stenos J."/>
            <person name="Tallon L.J."/>
            <person name="Vincent G."/>
            <person name="Fraser C.M."/>
            <person name="Munderloh U."/>
            <person name="Dunning-Hotopp J.C."/>
        </authorList>
    </citation>
    <scope>NUCLEOTIDE SEQUENCE [LARGE SCALE GENOMIC DNA]</scope>
    <source>
        <strain evidence="4 5">Fuller</strain>
    </source>
</reference>
<keyword evidence="1" id="KW-0677">Repeat</keyword>
<sequence length="199" mass="21398">MLCYYSESLLNKLFIFNLRFNTKIDLDNVEKAFAKEYHGQQDTGEPTHPFAVQQHNPEAVNILIKAGINLDIKAINIGLTALQMAAMIGNLSAIKSLISAGADLNIGDKNNCTAAHYAAMADYSEIIRLLILGSADVNIKNNDGQTALHYAADKGYSGTVNVLIKAGADVNIQDNGGKTALHYAANKGYSGTVNVLIKE</sequence>
<protein>
    <submittedName>
        <fullName evidence="4">Ankyrin repeat family protein</fullName>
    </submittedName>
</protein>
<dbReference type="Gene3D" id="1.25.40.20">
    <property type="entry name" value="Ankyrin repeat-containing domain"/>
    <property type="match status" value="2"/>
</dbReference>
<dbReference type="Proteomes" id="UP000033616">
    <property type="component" value="Unassembled WGS sequence"/>
</dbReference>
<dbReference type="Pfam" id="PF13637">
    <property type="entry name" value="Ank_4"/>
    <property type="match status" value="1"/>
</dbReference>
<feature type="repeat" description="ANK" evidence="3">
    <location>
        <begin position="77"/>
        <end position="109"/>
    </location>
</feature>
<name>A0A0F3ML66_9RICK</name>
<dbReference type="PRINTS" id="PR01415">
    <property type="entry name" value="ANKYRIN"/>
</dbReference>
<accession>A0A0F3ML66</accession>
<dbReference type="AlphaFoldDB" id="A0A0F3ML66"/>
<feature type="repeat" description="ANK" evidence="3">
    <location>
        <begin position="110"/>
        <end position="142"/>
    </location>
</feature>
<feature type="repeat" description="ANK" evidence="3">
    <location>
        <begin position="176"/>
        <end position="199"/>
    </location>
</feature>
<dbReference type="OrthoDB" id="7166344at2"/>
<keyword evidence="5" id="KW-1185">Reference proteome</keyword>
<evidence type="ECO:0000313" key="4">
    <source>
        <dbReference type="EMBL" id="KJV56528.1"/>
    </source>
</evidence>
<dbReference type="InterPro" id="IPR002110">
    <property type="entry name" value="Ankyrin_rpt"/>
</dbReference>
<comment type="caution">
    <text evidence="4">The sequence shown here is derived from an EMBL/GenBank/DDBJ whole genome shotgun (WGS) entry which is preliminary data.</text>
</comment>
<dbReference type="SUPFAM" id="SSF48403">
    <property type="entry name" value="Ankyrin repeat"/>
    <property type="match status" value="1"/>
</dbReference>
<dbReference type="STRING" id="1359168.OCHUTO_0405"/>
<evidence type="ECO:0000256" key="1">
    <source>
        <dbReference type="ARBA" id="ARBA00022737"/>
    </source>
</evidence>
<dbReference type="InterPro" id="IPR036770">
    <property type="entry name" value="Ankyrin_rpt-contain_sf"/>
</dbReference>
<dbReference type="PANTHER" id="PTHR24198:SF165">
    <property type="entry name" value="ANKYRIN REPEAT-CONTAINING PROTEIN-RELATED"/>
    <property type="match status" value="1"/>
</dbReference>
<proteinExistence type="predicted"/>